<reference evidence="1 2" key="2">
    <citation type="submission" date="2018-11" db="EMBL/GenBank/DDBJ databases">
        <authorList>
            <consortium name="Pathogen Informatics"/>
        </authorList>
    </citation>
    <scope>NUCLEOTIDE SEQUENCE [LARGE SCALE GENOMIC DNA]</scope>
</reference>
<dbReference type="EMBL" id="UYRT01024661">
    <property type="protein sequence ID" value="VDK62704.1"/>
    <property type="molecule type" value="Genomic_DNA"/>
</dbReference>
<accession>A0A183DIA2</accession>
<dbReference type="Proteomes" id="UP000271098">
    <property type="component" value="Unassembled WGS sequence"/>
</dbReference>
<name>A0A183DIA2_9BILA</name>
<proteinExistence type="predicted"/>
<sequence length="86" mass="9219">MFKADAEDTSKSILKWLKLLRVARSGEPWSCLFTRELKRTPGSPVATAAGWLSDDTAHGSVVSSCVAGEPGSLVKAAEGDLSWRID</sequence>
<gene>
    <name evidence="1" type="ORF">GPUH_LOCUS8443</name>
</gene>
<evidence type="ECO:0000313" key="3">
    <source>
        <dbReference type="WBParaSite" id="GPUH_0000845201-mRNA-1"/>
    </source>
</evidence>
<evidence type="ECO:0000313" key="1">
    <source>
        <dbReference type="EMBL" id="VDK62704.1"/>
    </source>
</evidence>
<dbReference type="WBParaSite" id="GPUH_0000845201-mRNA-1">
    <property type="protein sequence ID" value="GPUH_0000845201-mRNA-1"/>
    <property type="gene ID" value="GPUH_0000845201"/>
</dbReference>
<protein>
    <submittedName>
        <fullName evidence="1 3">Uncharacterized protein</fullName>
    </submittedName>
</protein>
<reference evidence="3" key="1">
    <citation type="submission" date="2016-06" db="UniProtKB">
        <authorList>
            <consortium name="WormBaseParasite"/>
        </authorList>
    </citation>
    <scope>IDENTIFICATION</scope>
</reference>
<organism evidence="3">
    <name type="scientific">Gongylonema pulchrum</name>
    <dbReference type="NCBI Taxonomy" id="637853"/>
    <lineage>
        <taxon>Eukaryota</taxon>
        <taxon>Metazoa</taxon>
        <taxon>Ecdysozoa</taxon>
        <taxon>Nematoda</taxon>
        <taxon>Chromadorea</taxon>
        <taxon>Rhabditida</taxon>
        <taxon>Spirurina</taxon>
        <taxon>Spiruromorpha</taxon>
        <taxon>Spiruroidea</taxon>
        <taxon>Gongylonematidae</taxon>
        <taxon>Gongylonema</taxon>
    </lineage>
</organism>
<keyword evidence="2" id="KW-1185">Reference proteome</keyword>
<dbReference type="AlphaFoldDB" id="A0A183DIA2"/>
<evidence type="ECO:0000313" key="2">
    <source>
        <dbReference type="Proteomes" id="UP000271098"/>
    </source>
</evidence>